<dbReference type="InterPro" id="IPR032675">
    <property type="entry name" value="LRR_dom_sf"/>
</dbReference>
<dbReference type="Pfam" id="PF00646">
    <property type="entry name" value="F-box"/>
    <property type="match status" value="1"/>
</dbReference>
<organism evidence="2 3">
    <name type="scientific">Thelephora terrestris</name>
    <dbReference type="NCBI Taxonomy" id="56493"/>
    <lineage>
        <taxon>Eukaryota</taxon>
        <taxon>Fungi</taxon>
        <taxon>Dikarya</taxon>
        <taxon>Basidiomycota</taxon>
        <taxon>Agaricomycotina</taxon>
        <taxon>Agaricomycetes</taxon>
        <taxon>Thelephorales</taxon>
        <taxon>Thelephoraceae</taxon>
        <taxon>Thelephora</taxon>
    </lineage>
</organism>
<comment type="caution">
    <text evidence="2">The sequence shown here is derived from an EMBL/GenBank/DDBJ whole genome shotgun (WGS) entry which is preliminary data.</text>
</comment>
<dbReference type="InterPro" id="IPR001810">
    <property type="entry name" value="F-box_dom"/>
</dbReference>
<dbReference type="AlphaFoldDB" id="A0A9P6L3K8"/>
<accession>A0A9P6L3K8</accession>
<dbReference type="Proteomes" id="UP000736335">
    <property type="component" value="Unassembled WGS sequence"/>
</dbReference>
<dbReference type="InterPro" id="IPR036047">
    <property type="entry name" value="F-box-like_dom_sf"/>
</dbReference>
<proteinExistence type="predicted"/>
<keyword evidence="3" id="KW-1185">Reference proteome</keyword>
<gene>
    <name evidence="2" type="ORF">BJ322DRAFT_255249</name>
</gene>
<reference evidence="2" key="2">
    <citation type="submission" date="2020-11" db="EMBL/GenBank/DDBJ databases">
        <authorList>
            <consortium name="DOE Joint Genome Institute"/>
            <person name="Kuo A."/>
            <person name="Miyauchi S."/>
            <person name="Kiss E."/>
            <person name="Drula E."/>
            <person name="Kohler A."/>
            <person name="Sanchez-Garcia M."/>
            <person name="Andreopoulos B."/>
            <person name="Barry K.W."/>
            <person name="Bonito G."/>
            <person name="Buee M."/>
            <person name="Carver A."/>
            <person name="Chen C."/>
            <person name="Cichocki N."/>
            <person name="Clum A."/>
            <person name="Culley D."/>
            <person name="Crous P.W."/>
            <person name="Fauchery L."/>
            <person name="Girlanda M."/>
            <person name="Hayes R."/>
            <person name="Keri Z."/>
            <person name="Labutti K."/>
            <person name="Lipzen A."/>
            <person name="Lombard V."/>
            <person name="Magnuson J."/>
            <person name="Maillard F."/>
            <person name="Morin E."/>
            <person name="Murat C."/>
            <person name="Nolan M."/>
            <person name="Ohm R."/>
            <person name="Pangilinan J."/>
            <person name="Pereira M."/>
            <person name="Perotto S."/>
            <person name="Peter M."/>
            <person name="Riley R."/>
            <person name="Sitrit Y."/>
            <person name="Stielow B."/>
            <person name="Szollosi G."/>
            <person name="Zifcakova L."/>
            <person name="Stursova M."/>
            <person name="Spatafora J.W."/>
            <person name="Tedersoo L."/>
            <person name="Vaario L.-M."/>
            <person name="Yamada A."/>
            <person name="Yan M."/>
            <person name="Wang P."/>
            <person name="Xu J."/>
            <person name="Bruns T."/>
            <person name="Baldrian P."/>
            <person name="Vilgalys R."/>
            <person name="Henrissat B."/>
            <person name="Grigoriev I.V."/>
            <person name="Hibbett D."/>
            <person name="Nagy L.G."/>
            <person name="Martin F.M."/>
        </authorList>
    </citation>
    <scope>NUCLEOTIDE SEQUENCE</scope>
    <source>
        <strain evidence="2">UH-Tt-Lm1</strain>
    </source>
</reference>
<dbReference type="Gene3D" id="3.80.10.10">
    <property type="entry name" value="Ribonuclease Inhibitor"/>
    <property type="match status" value="1"/>
</dbReference>
<evidence type="ECO:0000259" key="1">
    <source>
        <dbReference type="Pfam" id="PF00646"/>
    </source>
</evidence>
<evidence type="ECO:0000313" key="3">
    <source>
        <dbReference type="Proteomes" id="UP000736335"/>
    </source>
</evidence>
<dbReference type="EMBL" id="WIUZ02000014">
    <property type="protein sequence ID" value="KAF9781150.1"/>
    <property type="molecule type" value="Genomic_DNA"/>
</dbReference>
<feature type="domain" description="F-box" evidence="1">
    <location>
        <begin position="65"/>
        <end position="102"/>
    </location>
</feature>
<sequence>MDPAFRLTDIRLLQHVGARLTLEASHFSAGHEPPISMVKSLERDVATTLAMLRRRINACEPSVYRLHPELLSLAASHLSNKDLVTASQVSHRWRTTLLSFPRLWSDIDHVWGKRALTFLERSKSTPINLSMSINPPERANADDFLNRHAKRIETLTICVIPIRDPILLPLMPSLRKLDLAWCGTGIRSLHGTDGFIHPTVTTLIVRGGYAFPFNVPRLTRLQIHSPYSTLATTALLGFLNGCPSLEELEVDYDEQFEIERDLDAIDLPRLRFYSHSTSTDLQLDLIDKLSFPRSCSVVFNYWNGTTESNEFNDLLPFYNPSPLADIKRVKLKTDDSDSTIELIDAKSSRVYLVVDVQMSWQIHRIDEGITASYISYLEGINIHAVEVLCVEGPDIWDHDHAKYVLSCLQKITTLVLSNPAAIAYILALGQEPVDNDGDDDTNEWRCPMLGTLVIHAWEFSVRGEQILQHLPQVAQKRKDAGMPFESVSLFIRCPWDEHETVPMESSPALEQLRGCVEKFEIVTGDDALDWNMDDYFFDGLDVRRDRHLFPEQRRKLGFAR</sequence>
<reference evidence="2" key="1">
    <citation type="journal article" date="2020" name="Nat. Commun.">
        <title>Large-scale genome sequencing of mycorrhizal fungi provides insights into the early evolution of symbiotic traits.</title>
        <authorList>
            <person name="Miyauchi S."/>
            <person name="Kiss E."/>
            <person name="Kuo A."/>
            <person name="Drula E."/>
            <person name="Kohler A."/>
            <person name="Sanchez-Garcia M."/>
            <person name="Morin E."/>
            <person name="Andreopoulos B."/>
            <person name="Barry K.W."/>
            <person name="Bonito G."/>
            <person name="Buee M."/>
            <person name="Carver A."/>
            <person name="Chen C."/>
            <person name="Cichocki N."/>
            <person name="Clum A."/>
            <person name="Culley D."/>
            <person name="Crous P.W."/>
            <person name="Fauchery L."/>
            <person name="Girlanda M."/>
            <person name="Hayes R.D."/>
            <person name="Keri Z."/>
            <person name="LaButti K."/>
            <person name="Lipzen A."/>
            <person name="Lombard V."/>
            <person name="Magnuson J."/>
            <person name="Maillard F."/>
            <person name="Murat C."/>
            <person name="Nolan M."/>
            <person name="Ohm R.A."/>
            <person name="Pangilinan J."/>
            <person name="Pereira M.F."/>
            <person name="Perotto S."/>
            <person name="Peter M."/>
            <person name="Pfister S."/>
            <person name="Riley R."/>
            <person name="Sitrit Y."/>
            <person name="Stielow J.B."/>
            <person name="Szollosi G."/>
            <person name="Zifcakova L."/>
            <person name="Stursova M."/>
            <person name="Spatafora J.W."/>
            <person name="Tedersoo L."/>
            <person name="Vaario L.M."/>
            <person name="Yamada A."/>
            <person name="Yan M."/>
            <person name="Wang P."/>
            <person name="Xu J."/>
            <person name="Bruns T."/>
            <person name="Baldrian P."/>
            <person name="Vilgalys R."/>
            <person name="Dunand C."/>
            <person name="Henrissat B."/>
            <person name="Grigoriev I.V."/>
            <person name="Hibbett D."/>
            <person name="Nagy L.G."/>
            <person name="Martin F.M."/>
        </authorList>
    </citation>
    <scope>NUCLEOTIDE SEQUENCE</scope>
    <source>
        <strain evidence="2">UH-Tt-Lm1</strain>
    </source>
</reference>
<dbReference type="OrthoDB" id="2732452at2759"/>
<dbReference type="SUPFAM" id="SSF81383">
    <property type="entry name" value="F-box domain"/>
    <property type="match status" value="1"/>
</dbReference>
<name>A0A9P6L3K8_9AGAM</name>
<evidence type="ECO:0000313" key="2">
    <source>
        <dbReference type="EMBL" id="KAF9781150.1"/>
    </source>
</evidence>
<protein>
    <recommendedName>
        <fullName evidence="1">F-box domain-containing protein</fullName>
    </recommendedName>
</protein>